<dbReference type="EMBL" id="UGNY01000001">
    <property type="protein sequence ID" value="STX39849.1"/>
    <property type="molecule type" value="Genomic_DNA"/>
</dbReference>
<dbReference type="Proteomes" id="UP000254033">
    <property type="component" value="Unassembled WGS sequence"/>
</dbReference>
<dbReference type="RefSeq" id="WP_181874937.1">
    <property type="nucleotide sequence ID" value="NZ_UGNY01000001.1"/>
</dbReference>
<name>A0A378IXJ6_9GAMM</name>
<dbReference type="AlphaFoldDB" id="A0A378IXJ6"/>
<accession>A0A378IXJ6</accession>
<proteinExistence type="predicted"/>
<reference evidence="1 2" key="1">
    <citation type="submission" date="2018-06" db="EMBL/GenBank/DDBJ databases">
        <authorList>
            <consortium name="Pathogen Informatics"/>
            <person name="Doyle S."/>
        </authorList>
    </citation>
    <scope>NUCLEOTIDE SEQUENCE [LARGE SCALE GENOMIC DNA]</scope>
    <source>
        <strain evidence="1 2">NCTC11978</strain>
    </source>
</reference>
<evidence type="ECO:0000313" key="1">
    <source>
        <dbReference type="EMBL" id="STX39849.1"/>
    </source>
</evidence>
<organism evidence="1 2">
    <name type="scientific">Legionella feeleii</name>
    <dbReference type="NCBI Taxonomy" id="453"/>
    <lineage>
        <taxon>Bacteria</taxon>
        <taxon>Pseudomonadati</taxon>
        <taxon>Pseudomonadota</taxon>
        <taxon>Gammaproteobacteria</taxon>
        <taxon>Legionellales</taxon>
        <taxon>Legionellaceae</taxon>
        <taxon>Legionella</taxon>
    </lineage>
</organism>
<sequence>MKEEIIESKTYRRNSYNIVYDGKEYYLLQCNSIGIPEVMTYYSTLEEAKIAFDKLFKK</sequence>
<protein>
    <submittedName>
        <fullName evidence="1">Uncharacterized protein</fullName>
    </submittedName>
</protein>
<evidence type="ECO:0000313" key="2">
    <source>
        <dbReference type="Proteomes" id="UP000254033"/>
    </source>
</evidence>
<gene>
    <name evidence="1" type="ORF">NCTC11978_03055</name>
</gene>